<dbReference type="Gene3D" id="3.40.50.1000">
    <property type="entry name" value="HAD superfamily/HAD-like"/>
    <property type="match status" value="1"/>
</dbReference>
<proteinExistence type="predicted"/>
<dbReference type="NCBIfam" id="TIGR01486">
    <property type="entry name" value="HAD-SF-IIB-MPGP"/>
    <property type="match status" value="1"/>
</dbReference>
<organism evidence="4 5">
    <name type="scientific">Parasphingorhabdus flavimaris</name>
    <dbReference type="NCBI Taxonomy" id="266812"/>
    <lineage>
        <taxon>Bacteria</taxon>
        <taxon>Pseudomonadati</taxon>
        <taxon>Pseudomonadota</taxon>
        <taxon>Alphaproteobacteria</taxon>
        <taxon>Sphingomonadales</taxon>
        <taxon>Sphingomonadaceae</taxon>
        <taxon>Parasphingorhabdus</taxon>
    </lineage>
</organism>
<keyword evidence="3" id="KW-0460">Magnesium</keyword>
<dbReference type="SFLD" id="SFLDG01140">
    <property type="entry name" value="C2.B:_Phosphomannomutase_and_P"/>
    <property type="match status" value="1"/>
</dbReference>
<evidence type="ECO:0000256" key="2">
    <source>
        <dbReference type="ARBA" id="ARBA00022801"/>
    </source>
</evidence>
<evidence type="ECO:0000256" key="1">
    <source>
        <dbReference type="ARBA" id="ARBA00022723"/>
    </source>
</evidence>
<name>A0ABX2N4A2_9SPHN</name>
<keyword evidence="5" id="KW-1185">Reference proteome</keyword>
<accession>A0ABX2N4A2</accession>
<keyword evidence="1" id="KW-0479">Metal-binding</keyword>
<dbReference type="InterPro" id="IPR023214">
    <property type="entry name" value="HAD_sf"/>
</dbReference>
<dbReference type="SUPFAM" id="SSF56784">
    <property type="entry name" value="HAD-like"/>
    <property type="match status" value="1"/>
</dbReference>
<dbReference type="PANTHER" id="PTHR10000:SF8">
    <property type="entry name" value="HAD SUPERFAMILY HYDROLASE-LIKE, TYPE 3"/>
    <property type="match status" value="1"/>
</dbReference>
<protein>
    <submittedName>
        <fullName evidence="4">HAD-IIB family hydrolase</fullName>
    </submittedName>
</protein>
<keyword evidence="2 4" id="KW-0378">Hydrolase</keyword>
<dbReference type="SFLD" id="SFLDS00003">
    <property type="entry name" value="Haloacid_Dehalogenase"/>
    <property type="match status" value="1"/>
</dbReference>
<comment type="caution">
    <text evidence="4">The sequence shown here is derived from an EMBL/GenBank/DDBJ whole genome shotgun (WGS) entry which is preliminary data.</text>
</comment>
<dbReference type="EMBL" id="JABWMH010000003">
    <property type="protein sequence ID" value="NVD28514.1"/>
    <property type="molecule type" value="Genomic_DNA"/>
</dbReference>
<sequence>MTKRPVYPVIFTDLDGTLLDHHSYSAKPADALAARLSRQSLAEIIPVTSKTHAELLCLQQEIPLPFSLCVTENGSVIHGPESYFPGEDGRSGRITLGIAYPAIMDQIGKLPRSLRSHFRGFGDMSVDEVVDATGLAPDDARRAKDRQATEPFLWSGTDGELETLVAIVAEAGLRIQRGGRFYHLTGRATKEQAMARIIEKIAGHKPDCNLVSIALGDGPNDLAMIETADFGVIMPNPQGVTIISTRPAVRTAPAPGPAGWVTAVTEILAELGLNIPES</sequence>
<evidence type="ECO:0000313" key="5">
    <source>
        <dbReference type="Proteomes" id="UP000652427"/>
    </source>
</evidence>
<dbReference type="InterPro" id="IPR036412">
    <property type="entry name" value="HAD-like_sf"/>
</dbReference>
<dbReference type="InterPro" id="IPR006381">
    <property type="entry name" value="HAD-SF-IIB-MPGP"/>
</dbReference>
<dbReference type="SFLD" id="SFLDG01142">
    <property type="entry name" value="C2.B.2:_Mannosyl-3-phosphoglyc"/>
    <property type="match status" value="1"/>
</dbReference>
<reference evidence="4 5" key="1">
    <citation type="submission" date="2020-06" db="EMBL/GenBank/DDBJ databases">
        <authorList>
            <person name="Kim S.-J."/>
            <person name="Park S.-J."/>
        </authorList>
    </citation>
    <scope>NUCLEOTIDE SEQUENCE [LARGE SCALE GENOMIC DNA]</scope>
    <source>
        <strain evidence="4 5">SW-151</strain>
    </source>
</reference>
<dbReference type="Proteomes" id="UP000652427">
    <property type="component" value="Unassembled WGS sequence"/>
</dbReference>
<evidence type="ECO:0000256" key="3">
    <source>
        <dbReference type="ARBA" id="ARBA00022842"/>
    </source>
</evidence>
<dbReference type="Pfam" id="PF08282">
    <property type="entry name" value="Hydrolase_3"/>
    <property type="match status" value="1"/>
</dbReference>
<dbReference type="NCBIfam" id="TIGR01484">
    <property type="entry name" value="HAD-SF-IIB"/>
    <property type="match status" value="1"/>
</dbReference>
<dbReference type="InterPro" id="IPR006379">
    <property type="entry name" value="HAD-SF_hydro_IIB"/>
</dbReference>
<evidence type="ECO:0000313" key="4">
    <source>
        <dbReference type="EMBL" id="NVD28514.1"/>
    </source>
</evidence>
<dbReference type="RefSeq" id="WP_176279954.1">
    <property type="nucleotide sequence ID" value="NZ_JABWMH010000003.1"/>
</dbReference>
<dbReference type="GO" id="GO:0016787">
    <property type="term" value="F:hydrolase activity"/>
    <property type="evidence" value="ECO:0007669"/>
    <property type="project" value="UniProtKB-KW"/>
</dbReference>
<dbReference type="Gene3D" id="3.30.980.20">
    <property type="entry name" value="Putative mannosyl-3-phosphoglycerate phosphatase, domain 2"/>
    <property type="match status" value="1"/>
</dbReference>
<dbReference type="PANTHER" id="PTHR10000">
    <property type="entry name" value="PHOSPHOSERINE PHOSPHATASE"/>
    <property type="match status" value="1"/>
</dbReference>
<gene>
    <name evidence="4" type="ORF">HUO14_11430</name>
</gene>